<feature type="region of interest" description="Disordered" evidence="4">
    <location>
        <begin position="942"/>
        <end position="990"/>
    </location>
</feature>
<name>A0A8T9BZR8_9HELO</name>
<gene>
    <name evidence="5" type="primary">tpr1_0</name>
    <name evidence="5" type="ORF">LSUE1_G009426</name>
</gene>
<organism evidence="5 6">
    <name type="scientific">Lachnellula suecica</name>
    <dbReference type="NCBI Taxonomy" id="602035"/>
    <lineage>
        <taxon>Eukaryota</taxon>
        <taxon>Fungi</taxon>
        <taxon>Dikarya</taxon>
        <taxon>Ascomycota</taxon>
        <taxon>Pezizomycotina</taxon>
        <taxon>Leotiomycetes</taxon>
        <taxon>Helotiales</taxon>
        <taxon>Lachnaceae</taxon>
        <taxon>Lachnellula</taxon>
    </lineage>
</organism>
<dbReference type="GO" id="GO:0006368">
    <property type="term" value="P:transcription elongation by RNA polymerase II"/>
    <property type="evidence" value="ECO:0007669"/>
    <property type="project" value="TreeGrafter"/>
</dbReference>
<protein>
    <submittedName>
        <fullName evidence="5">Tetratricopeptide repeat protein</fullName>
    </submittedName>
</protein>
<dbReference type="PANTHER" id="PTHR14027">
    <property type="entry name" value="RNA POLYMERASE-ASSOCIATED PROTEIN CTR9"/>
    <property type="match status" value="1"/>
</dbReference>
<evidence type="ECO:0000256" key="2">
    <source>
        <dbReference type="ARBA" id="ARBA00022803"/>
    </source>
</evidence>
<comment type="caution">
    <text evidence="5">The sequence shown here is derived from an EMBL/GenBank/DDBJ whole genome shotgun (WGS) entry which is preliminary data.</text>
</comment>
<evidence type="ECO:0000313" key="5">
    <source>
        <dbReference type="EMBL" id="TVY60671.1"/>
    </source>
</evidence>
<dbReference type="SUPFAM" id="SSF48452">
    <property type="entry name" value="TPR-like"/>
    <property type="match status" value="2"/>
</dbReference>
<evidence type="ECO:0000256" key="1">
    <source>
        <dbReference type="ARBA" id="ARBA00022737"/>
    </source>
</evidence>
<dbReference type="InterPro" id="IPR031101">
    <property type="entry name" value="Ctr9"/>
</dbReference>
<dbReference type="GO" id="GO:0000993">
    <property type="term" value="F:RNA polymerase II complex binding"/>
    <property type="evidence" value="ECO:0007669"/>
    <property type="project" value="TreeGrafter"/>
</dbReference>
<dbReference type="InterPro" id="IPR011990">
    <property type="entry name" value="TPR-like_helical_dom_sf"/>
</dbReference>
<keyword evidence="6" id="KW-1185">Reference proteome</keyword>
<keyword evidence="2 3" id="KW-0802">TPR repeat</keyword>
<dbReference type="InterPro" id="IPR019734">
    <property type="entry name" value="TPR_rpt"/>
</dbReference>
<evidence type="ECO:0000313" key="6">
    <source>
        <dbReference type="Proteomes" id="UP000469558"/>
    </source>
</evidence>
<dbReference type="PROSITE" id="PS50005">
    <property type="entry name" value="TPR"/>
    <property type="match status" value="2"/>
</dbReference>
<dbReference type="Pfam" id="PF13176">
    <property type="entry name" value="TPR_7"/>
    <property type="match status" value="2"/>
</dbReference>
<dbReference type="PANTHER" id="PTHR14027:SF2">
    <property type="entry name" value="RNA POLYMERASE-ASSOCIATED PROTEIN CTR9 HOMOLOG"/>
    <property type="match status" value="1"/>
</dbReference>
<feature type="repeat" description="TPR" evidence="3">
    <location>
        <begin position="795"/>
        <end position="828"/>
    </location>
</feature>
<dbReference type="EMBL" id="QGMK01002194">
    <property type="protein sequence ID" value="TVY60671.1"/>
    <property type="molecule type" value="Genomic_DNA"/>
</dbReference>
<dbReference type="AlphaFoldDB" id="A0A8T9BZR8"/>
<feature type="repeat" description="TPR" evidence="3">
    <location>
        <begin position="838"/>
        <end position="871"/>
    </location>
</feature>
<proteinExistence type="predicted"/>
<sequence length="1121" mass="126398">MSSSRPNGATKGGANDIVLSQRFSDIPSTLDIPVHLEQKDEDDADAVEIYLENLSDPNELCSLLEIEHAAPRYWMTVALAYAKQGKMDYAIETVIRGGDLLQENNSRGTLSIVSCLCWMYLWKSRKAPRLAPEGVPISEAKTKEYYLQLAVSALNDASRINSSFPPLFLARGVLYLLKASLQAPSKPTAAIGTSVDSEKADLLRGALKSFEDANRASQGKNMLAVMGKSRVLFSLGKYPEALAGYQEVLAKMPDFVDPDPRVGIGYCLWKLGFKEDAKVAWERSLEINHDSKIATILIGLYYLDASSSIPVQSPEFIRLYKKAMTVYIQKSFKLDSNFPLTCATFAGYFISRKSFPETSISLQVMAGTYLGGKSITLAASIEQAIAIAAQMMLAGGGGNSGYLPAKFGAAQLFILQNDIGEAKLRLEKMVQHPRNYEAKTLLGTLLAEEAVGNHYVAPKDDKSAHRAIRLLESVRASWKDSKSTHLPDAAVLLKLARLYETEYPDKALQCLLQVEQLEIDRIAELEDHIDVKESSETQTDLRNALRHFSPPQLTNNIGCFYFQANNYELASEMFEAALRGCMRLGEKDDDTDTDIDALITTISFNLGRSYEARDLTDQAVEVYERLLNQHDNYTDALTRLAYIKLCQSPRDKGPDSVAKLYEDNSTDLEVRALYGWYLGKVNSRQRPNNIAEDPELRHYKHTLQYHDKHDRYALVGMGSLYLQSAREMRRGTDQEKQKRSAMYGKAVEFFEKVLQLDPQNAYAAQGIAIALIEDKKDLQTALLILYKVQDTIKDAYVYVNLGHIYSEMRQYSRAIESYGIALSKENKLKHPTILACLGRVWLNKGKADRDLNAYQMALECSQQALNASPEQVHLKFNVAFVQIQLATTIGRCSKSNMSPRLAIAALDEIAAHPECPYPKDDVDQRANMARNTLRKQLERAIASQKEYEEKNKEQLRASRERRQAQLRRREEERQEALEKESERRARIRQEREETAIRDRELAEQRVKEQLAIAAEMTMDSETGTQIERKRKAPKTKDAEDEPVPKKRRLAKKESAKYKSAEIVADSDDDSVLQRAEMTLEKKDVGGVSDNTVEDEDPETGSRYRSQKQSRRTRIVDESDEE</sequence>
<evidence type="ECO:0000256" key="4">
    <source>
        <dbReference type="SAM" id="MobiDB-lite"/>
    </source>
</evidence>
<dbReference type="Proteomes" id="UP000469558">
    <property type="component" value="Unassembled WGS sequence"/>
</dbReference>
<keyword evidence="1" id="KW-0677">Repeat</keyword>
<dbReference type="Pfam" id="PF13181">
    <property type="entry name" value="TPR_8"/>
    <property type="match status" value="1"/>
</dbReference>
<feature type="region of interest" description="Disordered" evidence="4">
    <location>
        <begin position="1014"/>
        <end position="1121"/>
    </location>
</feature>
<reference evidence="5 6" key="1">
    <citation type="submission" date="2018-05" db="EMBL/GenBank/DDBJ databases">
        <title>Genome sequencing and assembly of the regulated plant pathogen Lachnellula willkommii and related sister species for the development of diagnostic species identification markers.</title>
        <authorList>
            <person name="Giroux E."/>
            <person name="Bilodeau G."/>
        </authorList>
    </citation>
    <scope>NUCLEOTIDE SEQUENCE [LARGE SCALE GENOMIC DNA]</scope>
    <source>
        <strain evidence="5 6">CBS 268.59</strain>
    </source>
</reference>
<dbReference type="GO" id="GO:0006355">
    <property type="term" value="P:regulation of DNA-templated transcription"/>
    <property type="evidence" value="ECO:0007669"/>
    <property type="project" value="InterPro"/>
</dbReference>
<dbReference type="OrthoDB" id="343875at2759"/>
<dbReference type="GO" id="GO:0016593">
    <property type="term" value="C:Cdc73/Paf1 complex"/>
    <property type="evidence" value="ECO:0007669"/>
    <property type="project" value="TreeGrafter"/>
</dbReference>
<dbReference type="SMART" id="SM00028">
    <property type="entry name" value="TPR"/>
    <property type="match status" value="8"/>
</dbReference>
<dbReference type="Gene3D" id="1.25.40.10">
    <property type="entry name" value="Tetratricopeptide repeat domain"/>
    <property type="match status" value="3"/>
</dbReference>
<evidence type="ECO:0000256" key="3">
    <source>
        <dbReference type="PROSITE-ProRule" id="PRU00339"/>
    </source>
</evidence>
<feature type="compositionally biased region" description="Basic and acidic residues" evidence="4">
    <location>
        <begin position="945"/>
        <end position="990"/>
    </location>
</feature>
<accession>A0A8T9BZR8</accession>